<reference evidence="1 2" key="1">
    <citation type="journal article" date="2014" name="J. Clin. Microbiol.">
        <title>Characterization of Streptococcus tigurinus Small-Colony Variants Causing Prosthetic Joint Infection by Comparative Whole-Genome Analyses.</title>
        <authorList>
            <person name="Zbinden A."/>
            <person name="Quiblier C."/>
            <person name="Hernandez D."/>
            <person name="Herzog K."/>
            <person name="Bodler P."/>
            <person name="Senn M.M."/>
            <person name="Gizard Y."/>
            <person name="Schrenzel J."/>
            <person name="Francois P."/>
        </authorList>
    </citation>
    <scope>NUCLEOTIDE SEQUENCE [LARGE SCALE GENOMIC DNA]</scope>
    <source>
        <strain evidence="1 2">2426</strain>
    </source>
</reference>
<dbReference type="EMBL" id="ASXA01000002">
    <property type="protein sequence ID" value="EPX90795.1"/>
    <property type="molecule type" value="Genomic_DNA"/>
</dbReference>
<dbReference type="Proteomes" id="UP000015340">
    <property type="component" value="Unassembled WGS sequence"/>
</dbReference>
<evidence type="ECO:0000313" key="2">
    <source>
        <dbReference type="Proteomes" id="UP000015340"/>
    </source>
</evidence>
<evidence type="ECO:0008006" key="3">
    <source>
        <dbReference type="Google" id="ProtNLM"/>
    </source>
</evidence>
<dbReference type="AlphaFoldDB" id="S9SKY2"/>
<comment type="caution">
    <text evidence="1">The sequence shown here is derived from an EMBL/GenBank/DDBJ whole genome shotgun (WGS) entry which is preliminary data.</text>
</comment>
<accession>S9SKY2</accession>
<dbReference type="PATRIC" id="fig|1333865.3.peg.1190"/>
<dbReference type="Gene3D" id="3.90.79.10">
    <property type="entry name" value="Nucleoside Triphosphate Pyrophosphohydrolase"/>
    <property type="match status" value="1"/>
</dbReference>
<name>S9SKY2_STROR</name>
<protein>
    <recommendedName>
        <fullName evidence="3">MutT/nudix family protein</fullName>
    </recommendedName>
</protein>
<gene>
    <name evidence="1" type="ORF">L698_05945</name>
</gene>
<proteinExistence type="predicted"/>
<evidence type="ECO:0000313" key="1">
    <source>
        <dbReference type="EMBL" id="EPX90795.1"/>
    </source>
</evidence>
<sequence length="67" mass="8169">MENVTANSIYKSQLFRFEEVSWVQKDQIPNLDLAYDMLPLMEMMEAPDKSEFFYRHRTEDGWEKEIF</sequence>
<organism evidence="1 2">
    <name type="scientific">Streptococcus oralis subsp. tigurinus 2426</name>
    <dbReference type="NCBI Taxonomy" id="1333865"/>
    <lineage>
        <taxon>Bacteria</taxon>
        <taxon>Bacillati</taxon>
        <taxon>Bacillota</taxon>
        <taxon>Bacilli</taxon>
        <taxon>Lactobacillales</taxon>
        <taxon>Streptococcaceae</taxon>
        <taxon>Streptococcus</taxon>
    </lineage>
</organism>